<dbReference type="Proteomes" id="UP000019225">
    <property type="component" value="Chromosome"/>
</dbReference>
<evidence type="ECO:0000256" key="3">
    <source>
        <dbReference type="ARBA" id="ARBA00022989"/>
    </source>
</evidence>
<evidence type="ECO:0000256" key="1">
    <source>
        <dbReference type="ARBA" id="ARBA00004141"/>
    </source>
</evidence>
<evidence type="ECO:0000256" key="5">
    <source>
        <dbReference type="SAM" id="MobiDB-lite"/>
    </source>
</evidence>
<dbReference type="RefSeq" id="WP_025355276.1">
    <property type="nucleotide sequence ID" value="NZ_CP007155.1"/>
</dbReference>
<comment type="subcellular location">
    <subcellularLocation>
        <location evidence="1">Membrane</location>
        <topology evidence="1">Multi-pass membrane protein</topology>
    </subcellularLocation>
</comment>
<feature type="transmembrane region" description="Helical" evidence="6">
    <location>
        <begin position="163"/>
        <end position="180"/>
    </location>
</feature>
<dbReference type="EMBL" id="CP007155">
    <property type="protein sequence ID" value="AHH95072.1"/>
    <property type="molecule type" value="Genomic_DNA"/>
</dbReference>
<keyword evidence="3 6" id="KW-1133">Transmembrane helix</keyword>
<dbReference type="eggNOG" id="ENOG50334X6">
    <property type="taxonomic scope" value="Bacteria"/>
</dbReference>
<evidence type="ECO:0000313" key="7">
    <source>
        <dbReference type="EMBL" id="AHH95072.1"/>
    </source>
</evidence>
<dbReference type="InterPro" id="IPR035952">
    <property type="entry name" value="Rhomboid-like_sf"/>
</dbReference>
<organism evidence="7 8">
    <name type="scientific">Kutzneria albida DSM 43870</name>
    <dbReference type="NCBI Taxonomy" id="1449976"/>
    <lineage>
        <taxon>Bacteria</taxon>
        <taxon>Bacillati</taxon>
        <taxon>Actinomycetota</taxon>
        <taxon>Actinomycetes</taxon>
        <taxon>Pseudonocardiales</taxon>
        <taxon>Pseudonocardiaceae</taxon>
        <taxon>Kutzneria</taxon>
    </lineage>
</organism>
<reference evidence="7 8" key="1">
    <citation type="journal article" date="2014" name="BMC Genomics">
        <title>Complete genome sequence of producer of the glycopeptide antibiotic Aculeximycin Kutzneria albida DSM 43870T, a representative of minor genus of Pseudonocardiaceae.</title>
        <authorList>
            <person name="Rebets Y."/>
            <person name="Tokovenko B."/>
            <person name="Lushchyk I."/>
            <person name="Ruckert C."/>
            <person name="Zaburannyi N."/>
            <person name="Bechthold A."/>
            <person name="Kalinowski J."/>
            <person name="Luzhetskyy A."/>
        </authorList>
    </citation>
    <scope>NUCLEOTIDE SEQUENCE [LARGE SCALE GENOMIC DNA]</scope>
    <source>
        <strain evidence="7">DSM 43870</strain>
    </source>
</reference>
<keyword evidence="4 6" id="KW-0472">Membrane</keyword>
<dbReference type="Pfam" id="PF20401">
    <property type="entry name" value="Rhomboid_2"/>
    <property type="match status" value="1"/>
</dbReference>
<feature type="transmembrane region" description="Helical" evidence="6">
    <location>
        <begin position="64"/>
        <end position="91"/>
    </location>
</feature>
<proteinExistence type="predicted"/>
<evidence type="ECO:0000256" key="4">
    <source>
        <dbReference type="ARBA" id="ARBA00023136"/>
    </source>
</evidence>
<name>W5W2I4_9PSEU</name>
<keyword evidence="2 6" id="KW-0812">Transmembrane</keyword>
<evidence type="ECO:0000256" key="2">
    <source>
        <dbReference type="ARBA" id="ARBA00022692"/>
    </source>
</evidence>
<feature type="transmembrane region" description="Helical" evidence="6">
    <location>
        <begin position="24"/>
        <end position="44"/>
    </location>
</feature>
<dbReference type="HOGENOM" id="CLU_067786_1_0_11"/>
<dbReference type="GO" id="GO:0016020">
    <property type="term" value="C:membrane"/>
    <property type="evidence" value="ECO:0007669"/>
    <property type="project" value="UniProtKB-SubCell"/>
</dbReference>
<dbReference type="InterPro" id="IPR046862">
    <property type="entry name" value="Rhomboid_2"/>
</dbReference>
<keyword evidence="8" id="KW-1185">Reference proteome</keyword>
<protein>
    <recommendedName>
        <fullName evidence="9">Peptidase S54 rhomboid domain-containing protein</fullName>
    </recommendedName>
</protein>
<dbReference type="AlphaFoldDB" id="W5W2I4"/>
<dbReference type="SUPFAM" id="SSF144091">
    <property type="entry name" value="Rhomboid-like"/>
    <property type="match status" value="1"/>
</dbReference>
<sequence length="269" mass="29784">MTVRGFAKWLYGVLPRPRSTPFTFWYLVLLLVSTVLILAVPHSIGQHLLNWSSTDAFNLHRHPIRVLFASALWLAEPNWIGYVVVFAVAVAPLERRIGSWWTFAVFASGHVLGTLVTELPVMVAIKMRLLPHSDGHWIDVGVSYGFFATAGALLLVLPTRVRVLTWLGLLALIPLMVLGADSDEDAVITTVGHLVALHVGLLGWWPFLRRRGLIGSALLTLGREHGRGQQDPGQPEEDQRRQAGEHALTAWPDPPPRAGHAQRDEPLQA</sequence>
<feature type="transmembrane region" description="Helical" evidence="6">
    <location>
        <begin position="103"/>
        <end position="125"/>
    </location>
</feature>
<evidence type="ECO:0000256" key="6">
    <source>
        <dbReference type="SAM" id="Phobius"/>
    </source>
</evidence>
<feature type="region of interest" description="Disordered" evidence="5">
    <location>
        <begin position="224"/>
        <end position="269"/>
    </location>
</feature>
<dbReference type="KEGG" id="kal:KALB_1700"/>
<feature type="transmembrane region" description="Helical" evidence="6">
    <location>
        <begin position="137"/>
        <end position="156"/>
    </location>
</feature>
<feature type="transmembrane region" description="Helical" evidence="6">
    <location>
        <begin position="186"/>
        <end position="208"/>
    </location>
</feature>
<gene>
    <name evidence="7" type="ORF">KALB_1700</name>
</gene>
<accession>W5W2I4</accession>
<dbReference type="STRING" id="1449976.KALB_1700"/>
<evidence type="ECO:0008006" key="9">
    <source>
        <dbReference type="Google" id="ProtNLM"/>
    </source>
</evidence>
<dbReference type="PATRIC" id="fig|1449976.3.peg.1700"/>
<evidence type="ECO:0000313" key="8">
    <source>
        <dbReference type="Proteomes" id="UP000019225"/>
    </source>
</evidence>